<dbReference type="STRING" id="395495.Lcho_3025"/>
<dbReference type="EMBL" id="CP001013">
    <property type="protein sequence ID" value="ACB35285.1"/>
    <property type="molecule type" value="Genomic_DNA"/>
</dbReference>
<evidence type="ECO:0000313" key="8">
    <source>
        <dbReference type="Proteomes" id="UP000001693"/>
    </source>
</evidence>
<sequence>MSSISIPASAPITAPSPVALKVRAMFDALLPAGAALLLTVLLFSLAVALAGFNPGEVWSLIFLGGFGDAFAWQNTLQRAAPLLLTGLAVALPAQAGRVIIGAEGALVLGGLVASAFGNVLADAKVPALIVWPAMALAGALAGGIWIGGVGWLRERREVNETIASLLMSFIAIALFNQCVETVLRDPASLNKPSTRTLPEALMLPPMPGLDVHWGLAVGIVVALIAWGVMRLTPLGLALRIAGGNPRAALGVGLPVAWLTVGACVAGGACAGLAGAVEVAAVHGAANVSLVAGYGYSGILIAFAARFSPGGVIPVAILVGGIAASGSLLQRRLGLPDASVTVLLGFAFVALIGCETLRGRTFTLRRGARKG</sequence>
<dbReference type="InterPro" id="IPR001851">
    <property type="entry name" value="ABC_transp_permease"/>
</dbReference>
<evidence type="ECO:0000256" key="3">
    <source>
        <dbReference type="ARBA" id="ARBA00022692"/>
    </source>
</evidence>
<keyword evidence="8" id="KW-1185">Reference proteome</keyword>
<evidence type="ECO:0000256" key="4">
    <source>
        <dbReference type="ARBA" id="ARBA00022989"/>
    </source>
</evidence>
<dbReference type="GO" id="GO:0022857">
    <property type="term" value="F:transmembrane transporter activity"/>
    <property type="evidence" value="ECO:0007669"/>
    <property type="project" value="InterPro"/>
</dbReference>
<feature type="transmembrane region" description="Helical" evidence="6">
    <location>
        <begin position="279"/>
        <end position="303"/>
    </location>
</feature>
<name>B1XZB5_LEPCP</name>
<feature type="transmembrane region" description="Helical" evidence="6">
    <location>
        <begin position="129"/>
        <end position="152"/>
    </location>
</feature>
<dbReference type="OrthoDB" id="9809785at2"/>
<feature type="transmembrane region" description="Helical" evidence="6">
    <location>
        <begin position="211"/>
        <end position="229"/>
    </location>
</feature>
<evidence type="ECO:0000256" key="2">
    <source>
        <dbReference type="ARBA" id="ARBA00022475"/>
    </source>
</evidence>
<feature type="transmembrane region" description="Helical" evidence="6">
    <location>
        <begin position="249"/>
        <end position="273"/>
    </location>
</feature>
<evidence type="ECO:0000256" key="5">
    <source>
        <dbReference type="ARBA" id="ARBA00023136"/>
    </source>
</evidence>
<comment type="subcellular location">
    <subcellularLocation>
        <location evidence="1">Cell membrane</location>
        <topology evidence="1">Multi-pass membrane protein</topology>
    </subcellularLocation>
</comment>
<feature type="transmembrane region" description="Helical" evidence="6">
    <location>
        <begin position="164"/>
        <end position="183"/>
    </location>
</feature>
<reference evidence="7 8" key="1">
    <citation type="submission" date="2008-03" db="EMBL/GenBank/DDBJ databases">
        <title>Complete sequence of Leptothrix cholodnii SP-6.</title>
        <authorList>
            <consortium name="US DOE Joint Genome Institute"/>
            <person name="Copeland A."/>
            <person name="Lucas S."/>
            <person name="Lapidus A."/>
            <person name="Glavina del Rio T."/>
            <person name="Dalin E."/>
            <person name="Tice H."/>
            <person name="Bruce D."/>
            <person name="Goodwin L."/>
            <person name="Pitluck S."/>
            <person name="Chertkov O."/>
            <person name="Brettin T."/>
            <person name="Detter J.C."/>
            <person name="Han C."/>
            <person name="Kuske C.R."/>
            <person name="Schmutz J."/>
            <person name="Larimer F."/>
            <person name="Land M."/>
            <person name="Hauser L."/>
            <person name="Kyrpides N."/>
            <person name="Lykidis A."/>
            <person name="Emerson D."/>
            <person name="Richardson P."/>
        </authorList>
    </citation>
    <scope>NUCLEOTIDE SEQUENCE [LARGE SCALE GENOMIC DNA]</scope>
    <source>
        <strain evidence="8">ATCC 51168 / LMG 8142 / SP-6</strain>
    </source>
</reference>
<dbReference type="GO" id="GO:0005886">
    <property type="term" value="C:plasma membrane"/>
    <property type="evidence" value="ECO:0007669"/>
    <property type="project" value="UniProtKB-SubCell"/>
</dbReference>
<dbReference type="HOGENOM" id="CLU_040769_0_0_4"/>
<keyword evidence="4 6" id="KW-1133">Transmembrane helix</keyword>
<dbReference type="CDD" id="cd06580">
    <property type="entry name" value="TM_PBP1_transp_TpRbsC_like"/>
    <property type="match status" value="1"/>
</dbReference>
<organism evidence="7 8">
    <name type="scientific">Leptothrix cholodnii (strain ATCC 51168 / LMG 8142 / SP-6)</name>
    <name type="common">Leptothrix discophora (strain SP-6)</name>
    <dbReference type="NCBI Taxonomy" id="395495"/>
    <lineage>
        <taxon>Bacteria</taxon>
        <taxon>Pseudomonadati</taxon>
        <taxon>Pseudomonadota</taxon>
        <taxon>Betaproteobacteria</taxon>
        <taxon>Burkholderiales</taxon>
        <taxon>Sphaerotilaceae</taxon>
        <taxon>Leptothrix</taxon>
    </lineage>
</organism>
<dbReference type="Pfam" id="PF02653">
    <property type="entry name" value="BPD_transp_2"/>
    <property type="match status" value="1"/>
</dbReference>
<evidence type="ECO:0000256" key="6">
    <source>
        <dbReference type="SAM" id="Phobius"/>
    </source>
</evidence>
<dbReference type="PANTHER" id="PTHR47089">
    <property type="entry name" value="ABC TRANSPORTER, PERMEASE PROTEIN"/>
    <property type="match status" value="1"/>
</dbReference>
<feature type="transmembrane region" description="Helical" evidence="6">
    <location>
        <begin position="28"/>
        <end position="50"/>
    </location>
</feature>
<feature type="transmembrane region" description="Helical" evidence="6">
    <location>
        <begin position="98"/>
        <end position="117"/>
    </location>
</feature>
<dbReference type="eggNOG" id="COG4603">
    <property type="taxonomic scope" value="Bacteria"/>
</dbReference>
<dbReference type="PANTHER" id="PTHR47089:SF1">
    <property type="entry name" value="GUANOSINE ABC TRANSPORTER PERMEASE PROTEIN NUPP"/>
    <property type="match status" value="1"/>
</dbReference>
<accession>B1XZB5</accession>
<proteinExistence type="predicted"/>
<feature type="transmembrane region" description="Helical" evidence="6">
    <location>
        <begin position="70"/>
        <end position="91"/>
    </location>
</feature>
<keyword evidence="3 6" id="KW-0812">Transmembrane</keyword>
<keyword evidence="5 6" id="KW-0472">Membrane</keyword>
<dbReference type="Proteomes" id="UP000001693">
    <property type="component" value="Chromosome"/>
</dbReference>
<evidence type="ECO:0000256" key="1">
    <source>
        <dbReference type="ARBA" id="ARBA00004651"/>
    </source>
</evidence>
<evidence type="ECO:0000313" key="7">
    <source>
        <dbReference type="EMBL" id="ACB35285.1"/>
    </source>
</evidence>
<dbReference type="KEGG" id="lch:Lcho_3025"/>
<gene>
    <name evidence="7" type="ordered locus">Lcho_3025</name>
</gene>
<feature type="transmembrane region" description="Helical" evidence="6">
    <location>
        <begin position="334"/>
        <end position="356"/>
    </location>
</feature>
<protein>
    <submittedName>
        <fullName evidence="7">Inner-membrane translocator</fullName>
    </submittedName>
</protein>
<feature type="transmembrane region" description="Helical" evidence="6">
    <location>
        <begin position="310"/>
        <end position="328"/>
    </location>
</feature>
<dbReference type="RefSeq" id="WP_012348036.1">
    <property type="nucleotide sequence ID" value="NC_010524.1"/>
</dbReference>
<dbReference type="AlphaFoldDB" id="B1XZB5"/>
<keyword evidence="2" id="KW-1003">Cell membrane</keyword>